<evidence type="ECO:0000313" key="1">
    <source>
        <dbReference type="EMBL" id="ORE10359.1"/>
    </source>
</evidence>
<sequence length="205" mass="23990">MANIDYKLNYKFKEVQGDLVVENIESKIIFKVLLRYPPRYWKHDPISTHETAFKKQREDWERITTIPLTKTNGPKPRLKEPILPVVRPNTAKIGVWTVLRITFNPLPRNITVFERELGMAVDFNLVPRDSSKMKPTIKVTETSRLPFPLTYLDQVKYNFESDLLYLLESVISYHYIDEYNMDGNFHSTIKALGSSVVHEILVPCY</sequence>
<dbReference type="EMBL" id="KV921866">
    <property type="protein sequence ID" value="ORE10359.1"/>
    <property type="molecule type" value="Genomic_DNA"/>
</dbReference>
<reference evidence="1" key="1">
    <citation type="journal article" date="2016" name="Proc. Natl. Acad. Sci. U.S.A.">
        <title>Lipid metabolic changes in an early divergent fungus govern the establishment of a mutualistic symbiosis with endobacteria.</title>
        <authorList>
            <person name="Lastovetsky O.A."/>
            <person name="Gaspar M.L."/>
            <person name="Mondo S.J."/>
            <person name="LaButti K.M."/>
            <person name="Sandor L."/>
            <person name="Grigoriev I.V."/>
            <person name="Henry S.A."/>
            <person name="Pawlowska T.E."/>
        </authorList>
    </citation>
    <scope>NUCLEOTIDE SEQUENCE [LARGE SCALE GENOMIC DNA]</scope>
    <source>
        <strain evidence="1">ATCC 52814</strain>
    </source>
</reference>
<name>A0A1X0RED5_RHIZD</name>
<dbReference type="Proteomes" id="UP000242414">
    <property type="component" value="Unassembled WGS sequence"/>
</dbReference>
<accession>A0A1X0RED5</accession>
<protein>
    <submittedName>
        <fullName evidence="1">Uncharacterized protein</fullName>
    </submittedName>
</protein>
<dbReference type="AlphaFoldDB" id="A0A1X0RED5"/>
<gene>
    <name evidence="1" type="ORF">BCV72DRAFT_314470</name>
</gene>
<organism evidence="1">
    <name type="scientific">Rhizopus microsporus var. microsporus</name>
    <dbReference type="NCBI Taxonomy" id="86635"/>
    <lineage>
        <taxon>Eukaryota</taxon>
        <taxon>Fungi</taxon>
        <taxon>Fungi incertae sedis</taxon>
        <taxon>Mucoromycota</taxon>
        <taxon>Mucoromycotina</taxon>
        <taxon>Mucoromycetes</taxon>
        <taxon>Mucorales</taxon>
        <taxon>Mucorineae</taxon>
        <taxon>Rhizopodaceae</taxon>
        <taxon>Rhizopus</taxon>
    </lineage>
</organism>
<proteinExistence type="predicted"/>
<dbReference type="VEuPathDB" id="FungiDB:BCV72DRAFT_314470"/>